<proteinExistence type="predicted"/>
<organism evidence="2">
    <name type="scientific">Spongospora subterranea</name>
    <dbReference type="NCBI Taxonomy" id="70186"/>
    <lineage>
        <taxon>Eukaryota</taxon>
        <taxon>Sar</taxon>
        <taxon>Rhizaria</taxon>
        <taxon>Endomyxa</taxon>
        <taxon>Phytomyxea</taxon>
        <taxon>Plasmodiophorida</taxon>
        <taxon>Plasmodiophoridae</taxon>
        <taxon>Spongospora</taxon>
    </lineage>
</organism>
<sequence>MAWSCGLRSREFLIHAALGVLLFLLLMEGKPLLLSGSIKKCLLWMYQEMFKLFLLLYLLLKIGSIMSAVYSTCKNLRCCCSCLSEAVGSVVSGAIYYQKSYHWLVFHSAAS</sequence>
<keyword evidence="1" id="KW-1133">Transmembrane helix</keyword>
<accession>A0A0H5QMI4</accession>
<name>A0A0H5QMI4_9EUKA</name>
<evidence type="ECO:0000256" key="1">
    <source>
        <dbReference type="SAM" id="Phobius"/>
    </source>
</evidence>
<protein>
    <submittedName>
        <fullName evidence="2">Uncharacterized protein</fullName>
    </submittedName>
</protein>
<keyword evidence="1" id="KW-0472">Membrane</keyword>
<dbReference type="AlphaFoldDB" id="A0A0H5QMI4"/>
<reference evidence="2" key="1">
    <citation type="submission" date="2015-04" db="EMBL/GenBank/DDBJ databases">
        <title>The genome sequence of the plant pathogenic Rhizarian Plasmodiophora brassicae reveals insights in its biotrophic life cycle and the origin of chitin synthesis.</title>
        <authorList>
            <person name="Schwelm A."/>
            <person name="Fogelqvist J."/>
            <person name="Knaust A."/>
            <person name="Julke S."/>
            <person name="Lilja T."/>
            <person name="Dhandapani V."/>
            <person name="Bonilla-Rosso G."/>
            <person name="Karlsson M."/>
            <person name="Shevchenko A."/>
            <person name="Choi S.R."/>
            <person name="Kim H.G."/>
            <person name="Park J.Y."/>
            <person name="Lim Y.P."/>
            <person name="Ludwig-Muller J."/>
            <person name="Dixelius C."/>
        </authorList>
    </citation>
    <scope>NUCLEOTIDE SEQUENCE</scope>
    <source>
        <tissue evidence="2">Potato root galls</tissue>
    </source>
</reference>
<evidence type="ECO:0000313" key="2">
    <source>
        <dbReference type="EMBL" id="CRZ03213.1"/>
    </source>
</evidence>
<feature type="transmembrane region" description="Helical" evidence="1">
    <location>
        <begin position="50"/>
        <end position="70"/>
    </location>
</feature>
<dbReference type="EMBL" id="HACM01002771">
    <property type="protein sequence ID" value="CRZ03213.1"/>
    <property type="molecule type" value="Transcribed_RNA"/>
</dbReference>
<feature type="transmembrane region" description="Helical" evidence="1">
    <location>
        <begin position="12"/>
        <end position="29"/>
    </location>
</feature>
<keyword evidence="1" id="KW-0812">Transmembrane</keyword>